<reference evidence="1" key="1">
    <citation type="submission" date="2022-07" db="EMBL/GenBank/DDBJ databases">
        <title>Genome Sequence of Phlebia brevispora.</title>
        <authorList>
            <person name="Buettner E."/>
        </authorList>
    </citation>
    <scope>NUCLEOTIDE SEQUENCE</scope>
    <source>
        <strain evidence="1">MPL23</strain>
    </source>
</reference>
<accession>A0ACC1SNB4</accession>
<keyword evidence="2" id="KW-1185">Reference proteome</keyword>
<proteinExistence type="predicted"/>
<protein>
    <submittedName>
        <fullName evidence="1">Uncharacterized protein</fullName>
    </submittedName>
</protein>
<gene>
    <name evidence="1" type="ORF">NM688_g5869</name>
</gene>
<evidence type="ECO:0000313" key="2">
    <source>
        <dbReference type="Proteomes" id="UP001148662"/>
    </source>
</evidence>
<comment type="caution">
    <text evidence="1">The sequence shown here is derived from an EMBL/GenBank/DDBJ whole genome shotgun (WGS) entry which is preliminary data.</text>
</comment>
<dbReference type="EMBL" id="JANHOG010001131">
    <property type="protein sequence ID" value="KAJ3543309.1"/>
    <property type="molecule type" value="Genomic_DNA"/>
</dbReference>
<evidence type="ECO:0000313" key="1">
    <source>
        <dbReference type="EMBL" id="KAJ3543309.1"/>
    </source>
</evidence>
<organism evidence="1 2">
    <name type="scientific">Phlebia brevispora</name>
    <dbReference type="NCBI Taxonomy" id="194682"/>
    <lineage>
        <taxon>Eukaryota</taxon>
        <taxon>Fungi</taxon>
        <taxon>Dikarya</taxon>
        <taxon>Basidiomycota</taxon>
        <taxon>Agaricomycotina</taxon>
        <taxon>Agaricomycetes</taxon>
        <taxon>Polyporales</taxon>
        <taxon>Meruliaceae</taxon>
        <taxon>Phlebia</taxon>
    </lineage>
</organism>
<dbReference type="Proteomes" id="UP001148662">
    <property type="component" value="Unassembled WGS sequence"/>
</dbReference>
<name>A0ACC1SNB4_9APHY</name>
<sequence length="266" mass="30440">MTARYSTRWFKKDKSRAAMRLACVLALGSLASHSELRPRLAARIVTSDATASWFWDIAAYALYLQLGPTGTHWSACYSPISSLAFVVMETMHKFPRDYDLQRRLEDPCSLVWIFQSSGNPTVDHELRTFSLDCLLRLAAQRTVEWKETLYILSGCNRDNMPVLEQTLRHALQHTPDSNCSLKSLQELIKSRKLPMTNPLDRFVMLMSNASRKNRFVSYAFANSGAGKLVDLLEEGQFDTYQMDESLASWRARTCRDVRQKLHDSMA</sequence>